<comment type="caution">
    <text evidence="3">The sequence shown here is derived from an EMBL/GenBank/DDBJ whole genome shotgun (WGS) entry which is preliminary data.</text>
</comment>
<feature type="compositionally biased region" description="Basic and acidic residues" evidence="1">
    <location>
        <begin position="1521"/>
        <end position="1538"/>
    </location>
</feature>
<dbReference type="PATRIC" id="fig|1227271.3.peg.1068"/>
<accession>A0A0E2LQV7</accession>
<reference evidence="3 4" key="1">
    <citation type="submission" date="2013-06" db="EMBL/GenBank/DDBJ databases">
        <authorList>
            <person name="Weinstock G."/>
            <person name="Sodergren E."/>
            <person name="Lobos E.A."/>
            <person name="Fulton L."/>
            <person name="Fulton R."/>
            <person name="Courtney L."/>
            <person name="Fronick C."/>
            <person name="O'Laughlin M."/>
            <person name="Godfrey J."/>
            <person name="Wilson R.M."/>
            <person name="Miner T."/>
            <person name="Farmer C."/>
            <person name="Delehaunty K."/>
            <person name="Cordes M."/>
            <person name="Minx P."/>
            <person name="Tomlinson C."/>
            <person name="Chen J."/>
            <person name="Wollam A."/>
            <person name="Pepin K.H."/>
            <person name="Bhonagiri V."/>
            <person name="Zhang X."/>
            <person name="Warren W."/>
            <person name="Mitreva M."/>
            <person name="Mardis E.R."/>
            <person name="Wilson R.K."/>
        </authorList>
    </citation>
    <scope>NUCLEOTIDE SEQUENCE [LARGE SCALE GENOMIC DNA]</scope>
    <source>
        <strain evidence="3 4">F0570</strain>
    </source>
</reference>
<name>A0A0E2LQV7_PORGN</name>
<dbReference type="InterPro" id="IPR025567">
    <property type="entry name" value="DUF4332"/>
</dbReference>
<evidence type="ECO:0000256" key="1">
    <source>
        <dbReference type="SAM" id="MobiDB-lite"/>
    </source>
</evidence>
<evidence type="ECO:0000313" key="3">
    <source>
        <dbReference type="EMBL" id="ERJ66114.1"/>
    </source>
</evidence>
<dbReference type="Pfam" id="PF14229">
    <property type="entry name" value="DUF4332"/>
    <property type="match status" value="1"/>
</dbReference>
<evidence type="ECO:0000313" key="4">
    <source>
        <dbReference type="Proteomes" id="UP000016630"/>
    </source>
</evidence>
<feature type="region of interest" description="Disordered" evidence="1">
    <location>
        <begin position="1478"/>
        <end position="1538"/>
    </location>
</feature>
<dbReference type="HOGENOM" id="CLU_245292_0_0_10"/>
<proteinExistence type="predicted"/>
<dbReference type="Proteomes" id="UP000016630">
    <property type="component" value="Unassembled WGS sequence"/>
</dbReference>
<evidence type="ECO:0000259" key="2">
    <source>
        <dbReference type="Pfam" id="PF14229"/>
    </source>
</evidence>
<dbReference type="EMBL" id="AWUW01000086">
    <property type="protein sequence ID" value="ERJ66114.1"/>
    <property type="molecule type" value="Genomic_DNA"/>
</dbReference>
<gene>
    <name evidence="3" type="ORF">HMPREF1555_01229</name>
</gene>
<organism evidence="3 4">
    <name type="scientific">Porphyromonas gingivalis F0570</name>
    <dbReference type="NCBI Taxonomy" id="1227271"/>
    <lineage>
        <taxon>Bacteria</taxon>
        <taxon>Pseudomonadati</taxon>
        <taxon>Bacteroidota</taxon>
        <taxon>Bacteroidia</taxon>
        <taxon>Bacteroidales</taxon>
        <taxon>Porphyromonadaceae</taxon>
        <taxon>Porphyromonas</taxon>
    </lineage>
</organism>
<protein>
    <recommendedName>
        <fullName evidence="2">DUF4332 domain-containing protein</fullName>
    </recommendedName>
</protein>
<feature type="domain" description="DUF4332" evidence="2">
    <location>
        <begin position="125"/>
        <end position="211"/>
    </location>
</feature>
<sequence>MSNLKFSIMPDQENKEKALSALVDKLLRIVKDKESKSTAEKNEWRARPLAYETLKNLVAPNLKENERLMKGDLLLAKECLEMSLPGSNHLGVLKSLMTLQSVVKLLKLSVRREFRPNDSLIPIKGISRVMQARLRERLNVYDVSTLLERGCTYERRVSMAKELGADIKLVTSWVRQADLWRVDDIGSDLAYLLVQAGVRNVGDLAKVDPEKAYPILYNINSTQAGFTFRGKEELERVIRDAALLVRFSPSTTSSYRKWVREYEGNIRKIAPSVINDPKPADALLARLREDLRRIGLPRIVGDDPTAKGDGFPLIPAQVEADGLPPVYLFKDGVSLDDDEAMIELQSIYDILNEALGFLDNIEYTLPLPRTASGTVFIKNANDLDENKRALPGVMVEIDGIVSPDQDKTEVNKKPRCYTDGSGKFIISMPDRYSLKEAITIIVSDRAKKQKFLMTASDFINSVPEQRELDEFLALDALGDRADSLSERINYLEKKWARLDKKKKEEGTTERVKLLYEEAQNKISETLKGKGDNRGLNGELEDLKAEYKKKREQLLKHAPSSDLKSAFGRFMASASMLNAKLAPSVIGDEIKKEGEDVKSGEVKVKSEGFVVIQEIFEGRRMDIPRALPSVKLMGEGSDIIKLPTDTAPSRVFTYKMLQRLKEPDIFPVPSGAGRNGRIPVNRPLDVEAFKEQMYKNPHDYPQMSTLGIGYTLNMHQAWVPDGFALGTLLYSLVLAPGEEQRLIVRENKQRYSLADISQGTDATRSRYAMSQVDDSHAIFQYAVDQMSKAESSSGYSTSTGNFGGGLGIAGGFLPYVSATLGLSGGSSRARGRSFSSSSQSNSYREASMAANSFQHSIKSASEKLSQSRRVSISTATSDVSDSVATKIIANHNHSHAMTVQYWEVMRRYRLETCIDSVDLVLFVPLRPIRFLPEGQELIYPVNNISSFGREEFKRRYATVLKHADSLRYYLPYKYRAGLDLIQKYAALPQWTMEKLGSAPSVFELNISGRFLSCDDLRAYLVLKNGKGTVAGTVSYRRIALKDHYQTSRELKRVIRDIRNSNTFEYGESVAKISFFLPIGVVNEDISHVTIRYSCEPLEYTLYKDPDAKTMKGESAHSEFSKMMDKYWDLMKDNDNSSGDLRKIEYYKKVLPEAYISPNVEISPGEMRSLGVPEIRLSSASVGYQLVLSSTYLDGDVYVGVSTSAHTMLYTEFRQIEALLQHLASETLRYSQIVWRGLSDDERAMMLEQYTVKMDFEEAIQNASLPEDEEEMIKGLDRKNINVPLLNCVNVKKLLGFYGNCMLLPFTFPQSLSKMLGCTAADLQDAICRYHSNSFRAPTTTISLPTDGMVGEAVLGETNVSEKIDLTRFWNWQDSPIDKMNIDEKSLNSTDYLVGKTTKDITPLNLQGPTPATPVSTVDLLTALVNKQAPTFDNMTGLDQLKEILNEATKSAATGRDKAIEASENMAKAAMDFFSIGKKAEGGKEGGAPTPKESGGENNGGAINNVFVYPGGTCVTGEPSVAKPKEPDPKEGKEPNPKKE</sequence>